<evidence type="ECO:0000256" key="3">
    <source>
        <dbReference type="ARBA" id="ARBA00022970"/>
    </source>
</evidence>
<evidence type="ECO:0000259" key="5">
    <source>
        <dbReference type="Pfam" id="PF13458"/>
    </source>
</evidence>
<feature type="region of interest" description="Disordered" evidence="4">
    <location>
        <begin position="49"/>
        <end position="74"/>
    </location>
</feature>
<protein>
    <submittedName>
        <fullName evidence="6">Unannotated protein</fullName>
    </submittedName>
</protein>
<dbReference type="EMBL" id="CAFBOZ010000278">
    <property type="protein sequence ID" value="CAB5020242.1"/>
    <property type="molecule type" value="Genomic_DNA"/>
</dbReference>
<dbReference type="PROSITE" id="PS51318">
    <property type="entry name" value="TAT"/>
    <property type="match status" value="1"/>
</dbReference>
<dbReference type="PRINTS" id="PR00337">
    <property type="entry name" value="LEUILEVALBP"/>
</dbReference>
<dbReference type="GO" id="GO:0006865">
    <property type="term" value="P:amino acid transport"/>
    <property type="evidence" value="ECO:0007669"/>
    <property type="project" value="UniProtKB-KW"/>
</dbReference>
<evidence type="ECO:0000256" key="4">
    <source>
        <dbReference type="SAM" id="MobiDB-lite"/>
    </source>
</evidence>
<reference evidence="6" key="1">
    <citation type="submission" date="2020-05" db="EMBL/GenBank/DDBJ databases">
        <authorList>
            <person name="Chiriac C."/>
            <person name="Salcher M."/>
            <person name="Ghai R."/>
            <person name="Kavagutti S V."/>
        </authorList>
    </citation>
    <scope>NUCLEOTIDE SEQUENCE</scope>
</reference>
<dbReference type="AlphaFoldDB" id="A0A6J7R0U6"/>
<dbReference type="Pfam" id="PF13458">
    <property type="entry name" value="Peripla_BP_6"/>
    <property type="match status" value="1"/>
</dbReference>
<dbReference type="InterPro" id="IPR028081">
    <property type="entry name" value="Leu-bd"/>
</dbReference>
<gene>
    <name evidence="6" type="ORF">UFOPK3992_01668</name>
</gene>
<keyword evidence="3" id="KW-0029">Amino-acid transport</keyword>
<dbReference type="SUPFAM" id="SSF53822">
    <property type="entry name" value="Periplasmic binding protein-like I"/>
    <property type="match status" value="1"/>
</dbReference>
<feature type="region of interest" description="Disordered" evidence="4">
    <location>
        <begin position="1"/>
        <end position="20"/>
    </location>
</feature>
<dbReference type="InterPro" id="IPR051010">
    <property type="entry name" value="BCAA_transport"/>
</dbReference>
<evidence type="ECO:0000256" key="1">
    <source>
        <dbReference type="ARBA" id="ARBA00022448"/>
    </source>
</evidence>
<dbReference type="InterPro" id="IPR028082">
    <property type="entry name" value="Peripla_BP_I"/>
</dbReference>
<dbReference type="InterPro" id="IPR006311">
    <property type="entry name" value="TAT_signal"/>
</dbReference>
<accession>A0A6J7R0U6</accession>
<proteinExistence type="predicted"/>
<evidence type="ECO:0000313" key="6">
    <source>
        <dbReference type="EMBL" id="CAB5020242.1"/>
    </source>
</evidence>
<dbReference type="Gene3D" id="3.40.50.2300">
    <property type="match status" value="2"/>
</dbReference>
<evidence type="ECO:0000256" key="2">
    <source>
        <dbReference type="ARBA" id="ARBA00022729"/>
    </source>
</evidence>
<keyword evidence="2" id="KW-0732">Signal</keyword>
<dbReference type="PANTHER" id="PTHR30483">
    <property type="entry name" value="LEUCINE-SPECIFIC-BINDING PROTEIN"/>
    <property type="match status" value="1"/>
</dbReference>
<keyword evidence="1" id="KW-0813">Transport</keyword>
<organism evidence="6">
    <name type="scientific">freshwater metagenome</name>
    <dbReference type="NCBI Taxonomy" id="449393"/>
    <lineage>
        <taxon>unclassified sequences</taxon>
        <taxon>metagenomes</taxon>
        <taxon>ecological metagenomes</taxon>
    </lineage>
</organism>
<name>A0A6J7R0U6_9ZZZZ</name>
<dbReference type="InterPro" id="IPR000709">
    <property type="entry name" value="Leu_Ile_Val-bd"/>
</dbReference>
<sequence>MSDQTPQGDDESGDEGVGVSRRGFLTGIGVAGVVGLAVGGGVGYATAPKSSGTGGGSATGPTGEPSVSPSASSETIKVGLVAPVTGPYSGDGQEMQRGAELGVEAVNKAGGVHGRQLELVVADVSDLSPELYVKAAQRLTGEVAAAAVFSGYCSNDSAEFPTYAQSGVPMFHFNTLQANVDYVKSNNISNIYEGCPTEIWYGKGFVPLMQSWIDQGLWKPSSKTAAVVTSNDPYSISIAQAVQAELAKIGWTTPIYEEVTAPTADWGPVLAKIRATPPGLIFVTDYIAGDLAAFAKQFATAPTPSLLYQQYGPSVPEYLDLAGEAANGVVWSTTIGLLPDAIGKAFADVYRAKYNAEPGLSQAGGQYDIIRMWARTANQATDPADFPKVNELLKSAIFRGVNGTYTFVPGHLSVPPYPDEINDSSLAMPHLTYQIQNLKQVCVAPAPYTGGAFTLPPWLA</sequence>
<dbReference type="PANTHER" id="PTHR30483:SF6">
    <property type="entry name" value="PERIPLASMIC BINDING PROTEIN OF ABC TRANSPORTER FOR NATURAL AMINO ACIDS"/>
    <property type="match status" value="1"/>
</dbReference>
<feature type="domain" description="Leucine-binding protein" evidence="5">
    <location>
        <begin position="75"/>
        <end position="408"/>
    </location>
</feature>